<evidence type="ECO:0000313" key="1">
    <source>
        <dbReference type="EMBL" id="OWZ23128.1"/>
    </source>
</evidence>
<dbReference type="SUPFAM" id="SSF48403">
    <property type="entry name" value="Ankyrin repeat"/>
    <property type="match status" value="1"/>
</dbReference>
<reference evidence="2" key="1">
    <citation type="submission" date="2017-03" db="EMBL/GenBank/DDBJ databases">
        <title>Phytopthora megakarya and P. palmivora, two closely related causual agents of cacao black pod achieved similar genome size and gene model numbers by different mechanisms.</title>
        <authorList>
            <person name="Ali S."/>
            <person name="Shao J."/>
            <person name="Larry D.J."/>
            <person name="Kronmiller B."/>
            <person name="Shen D."/>
            <person name="Strem M.D."/>
            <person name="Melnick R.L."/>
            <person name="Guiltinan M.J."/>
            <person name="Tyler B.M."/>
            <person name="Meinhardt L.W."/>
            <person name="Bailey B.A."/>
        </authorList>
    </citation>
    <scope>NUCLEOTIDE SEQUENCE [LARGE SCALE GENOMIC DNA]</scope>
    <source>
        <strain evidence="2">zdho120</strain>
    </source>
</reference>
<evidence type="ECO:0000313" key="2">
    <source>
        <dbReference type="Proteomes" id="UP000198211"/>
    </source>
</evidence>
<keyword evidence="2" id="KW-1185">Reference proteome</keyword>
<dbReference type="PANTHER" id="PTHR46586">
    <property type="entry name" value="ANKYRIN REPEAT-CONTAINING PROTEIN"/>
    <property type="match status" value="1"/>
</dbReference>
<name>A0A225X1K2_9STRA</name>
<gene>
    <name evidence="1" type="ORF">PHMEG_0002053</name>
</gene>
<dbReference type="InterPro" id="IPR052050">
    <property type="entry name" value="SecEffector_AnkRepeat"/>
</dbReference>
<dbReference type="PANTHER" id="PTHR46586:SF3">
    <property type="entry name" value="ANKYRIN REPEAT-CONTAINING PROTEIN"/>
    <property type="match status" value="1"/>
</dbReference>
<comment type="caution">
    <text evidence="1">The sequence shown here is derived from an EMBL/GenBank/DDBJ whole genome shotgun (WGS) entry which is preliminary data.</text>
</comment>
<sequence length="267" mass="29847">MDEAFAHGHLPIVQFLQSMGMKVSLVKAMDDAASNGHLEKLQWLQSTVLLKWTRNAIDGAARNGDLEGVKWLHEIRIEGCSTKALEDTACNGHFEVVKRNGHLKILVWLWENYPDKFDAKLVLELRSCNFGLKLRSTTSIGYAAHFGIAKSLQLGFVKTFENPTVCDKVVKGGQFRVVKWLFENCSKDCSILAPKYAATNGDLESLQWLHKFLNGAFSSDMMHEAAKAGHLDVVKWLYELRTEGCSTVARDGAPACDYLEVVYSGFM</sequence>
<dbReference type="Proteomes" id="UP000198211">
    <property type="component" value="Unassembled WGS sequence"/>
</dbReference>
<proteinExistence type="predicted"/>
<dbReference type="InterPro" id="IPR036770">
    <property type="entry name" value="Ankyrin_rpt-contain_sf"/>
</dbReference>
<accession>A0A225X1K2</accession>
<protein>
    <submittedName>
        <fullName evidence="1">Uncharacterized protein</fullName>
    </submittedName>
</protein>
<dbReference type="STRING" id="4795.A0A225X1K2"/>
<organism evidence="1 2">
    <name type="scientific">Phytophthora megakarya</name>
    <dbReference type="NCBI Taxonomy" id="4795"/>
    <lineage>
        <taxon>Eukaryota</taxon>
        <taxon>Sar</taxon>
        <taxon>Stramenopiles</taxon>
        <taxon>Oomycota</taxon>
        <taxon>Peronosporomycetes</taxon>
        <taxon>Peronosporales</taxon>
        <taxon>Peronosporaceae</taxon>
        <taxon>Phytophthora</taxon>
    </lineage>
</organism>
<dbReference type="AlphaFoldDB" id="A0A225X1K2"/>
<dbReference type="Gene3D" id="1.25.40.20">
    <property type="entry name" value="Ankyrin repeat-containing domain"/>
    <property type="match status" value="2"/>
</dbReference>
<dbReference type="EMBL" id="NBNE01000084">
    <property type="protein sequence ID" value="OWZ23128.1"/>
    <property type="molecule type" value="Genomic_DNA"/>
</dbReference>